<feature type="chain" id="PRO_5006915296" evidence="1">
    <location>
        <begin position="24"/>
        <end position="178"/>
    </location>
</feature>
<dbReference type="PATRIC" id="fig|454.4.peg.1040"/>
<organism evidence="3 4">
    <name type="scientific">Legionella israelensis</name>
    <dbReference type="NCBI Taxonomy" id="454"/>
    <lineage>
        <taxon>Bacteria</taxon>
        <taxon>Pseudomonadati</taxon>
        <taxon>Pseudomonadota</taxon>
        <taxon>Gammaproteobacteria</taxon>
        <taxon>Legionellales</taxon>
        <taxon>Legionellaceae</taxon>
        <taxon>Legionella</taxon>
    </lineage>
</organism>
<dbReference type="EMBL" id="LNYH01000046">
    <property type="protein sequence ID" value="KTD27814.1"/>
    <property type="molecule type" value="Genomic_DNA"/>
</dbReference>
<evidence type="ECO:0000259" key="2">
    <source>
        <dbReference type="Pfam" id="PF00188"/>
    </source>
</evidence>
<protein>
    <submittedName>
        <fullName evidence="3">Putative transporter</fullName>
    </submittedName>
</protein>
<dbReference type="PANTHER" id="PTHR31157">
    <property type="entry name" value="SCP DOMAIN-CONTAINING PROTEIN"/>
    <property type="match status" value="1"/>
</dbReference>
<dbReference type="Gene3D" id="3.40.33.10">
    <property type="entry name" value="CAP"/>
    <property type="match status" value="1"/>
</dbReference>
<dbReference type="InterPro" id="IPR014044">
    <property type="entry name" value="CAP_dom"/>
</dbReference>
<evidence type="ECO:0000313" key="3">
    <source>
        <dbReference type="EMBL" id="KTD27814.1"/>
    </source>
</evidence>
<feature type="signal peptide" evidence="1">
    <location>
        <begin position="1"/>
        <end position="23"/>
    </location>
</feature>
<gene>
    <name evidence="3" type="ORF">Lisr_0968</name>
</gene>
<dbReference type="CDD" id="cd05379">
    <property type="entry name" value="CAP_bacterial"/>
    <property type="match status" value="1"/>
</dbReference>
<feature type="domain" description="SCP" evidence="2">
    <location>
        <begin position="41"/>
        <end position="155"/>
    </location>
</feature>
<evidence type="ECO:0000256" key="1">
    <source>
        <dbReference type="SAM" id="SignalP"/>
    </source>
</evidence>
<comment type="caution">
    <text evidence="3">The sequence shown here is derived from an EMBL/GenBank/DDBJ whole genome shotgun (WGS) entry which is preliminary data.</text>
</comment>
<keyword evidence="1" id="KW-0732">Signal</keyword>
<keyword evidence="4" id="KW-1185">Reference proteome</keyword>
<dbReference type="PANTHER" id="PTHR31157:SF1">
    <property type="entry name" value="SCP DOMAIN-CONTAINING PROTEIN"/>
    <property type="match status" value="1"/>
</dbReference>
<name>A0A0W0W7A9_9GAMM</name>
<dbReference type="Proteomes" id="UP000054761">
    <property type="component" value="Unassembled WGS sequence"/>
</dbReference>
<dbReference type="InterPro" id="IPR035940">
    <property type="entry name" value="CAP_sf"/>
</dbReference>
<evidence type="ECO:0000313" key="4">
    <source>
        <dbReference type="Proteomes" id="UP000054761"/>
    </source>
</evidence>
<dbReference type="RefSeq" id="WP_065235977.1">
    <property type="nucleotide sequence ID" value="NZ_CAAAJA010000088.1"/>
</dbReference>
<dbReference type="Pfam" id="PF00188">
    <property type="entry name" value="CAP"/>
    <property type="match status" value="1"/>
</dbReference>
<reference evidence="3 4" key="1">
    <citation type="submission" date="2015-11" db="EMBL/GenBank/DDBJ databases">
        <title>Genomic analysis of 38 Legionella species identifies large and diverse effector repertoires.</title>
        <authorList>
            <person name="Burstein D."/>
            <person name="Amaro F."/>
            <person name="Zusman T."/>
            <person name="Lifshitz Z."/>
            <person name="Cohen O."/>
            <person name="Gilbert J.A."/>
            <person name="Pupko T."/>
            <person name="Shuman H.A."/>
            <person name="Segal G."/>
        </authorList>
    </citation>
    <scope>NUCLEOTIDE SEQUENCE [LARGE SCALE GENOMIC DNA]</scope>
    <source>
        <strain evidence="3 4">Bercovier 4</strain>
    </source>
</reference>
<proteinExistence type="predicted"/>
<sequence>MNIIKRVILTLFCTSLLASQTMAAKIILTPEKELQYQQMVLQAVNQYRSSKGLSPLVLKTLISEEAKQHSLDMANKKMPFGHKDFDKRIMHIKNHIPSFKGGAENIACFKLPPKEVVKKWLTSRGHRRNIEGKYNLTGIGIVQDKKGWLYYTQIFVKNDQVKKTNLHRPVSKFLKFLS</sequence>
<accession>A0A0W0W7A9</accession>
<dbReference type="AlphaFoldDB" id="A0A0W0W7A9"/>
<dbReference type="SUPFAM" id="SSF55797">
    <property type="entry name" value="PR-1-like"/>
    <property type="match status" value="1"/>
</dbReference>